<dbReference type="HOGENOM" id="CLU_027363_0_0_1"/>
<dbReference type="eggNOG" id="ENOG502SQ81">
    <property type="taxonomic scope" value="Eukaryota"/>
</dbReference>
<dbReference type="AlphaFoldDB" id="S3DRZ1"/>
<dbReference type="Proteomes" id="UP000016922">
    <property type="component" value="Unassembled WGS sequence"/>
</dbReference>
<evidence type="ECO:0000313" key="4">
    <source>
        <dbReference type="Proteomes" id="UP000016922"/>
    </source>
</evidence>
<gene>
    <name evidence="3" type="ORF">GLAREA_10425</name>
</gene>
<keyword evidence="4" id="KW-1185">Reference proteome</keyword>
<organism evidence="3 4">
    <name type="scientific">Glarea lozoyensis (strain ATCC 20868 / MF5171)</name>
    <dbReference type="NCBI Taxonomy" id="1116229"/>
    <lineage>
        <taxon>Eukaryota</taxon>
        <taxon>Fungi</taxon>
        <taxon>Dikarya</taxon>
        <taxon>Ascomycota</taxon>
        <taxon>Pezizomycotina</taxon>
        <taxon>Leotiomycetes</taxon>
        <taxon>Helotiales</taxon>
        <taxon>Helotiaceae</taxon>
        <taxon>Glarea</taxon>
    </lineage>
</organism>
<dbReference type="KEGG" id="glz:GLAREA_10425"/>
<evidence type="ECO:0000313" key="3">
    <source>
        <dbReference type="EMBL" id="EPE34731.1"/>
    </source>
</evidence>
<evidence type="ECO:0000256" key="1">
    <source>
        <dbReference type="SAM" id="Phobius"/>
    </source>
</evidence>
<dbReference type="OrthoDB" id="4840035at2759"/>
<dbReference type="RefSeq" id="XP_008078666.1">
    <property type="nucleotide sequence ID" value="XM_008080475.1"/>
</dbReference>
<dbReference type="EMBL" id="KE145356">
    <property type="protein sequence ID" value="EPE34731.1"/>
    <property type="molecule type" value="Genomic_DNA"/>
</dbReference>
<feature type="domain" description="DUF7708" evidence="2">
    <location>
        <begin position="174"/>
        <end position="245"/>
    </location>
</feature>
<dbReference type="InterPro" id="IPR056125">
    <property type="entry name" value="DUF7708"/>
</dbReference>
<name>S3DRZ1_GLAL2</name>
<keyword evidence="1" id="KW-0812">Transmembrane</keyword>
<sequence>MTTETLEHTTTEPIKRIIRQFSHTVLTDHPDDQLAVVLATQETKDEEDEKNAVILRQQWKSLFLLGATQHFETEEEKKLDESSLELAKAWEDFQKCIPKTQRAPIDSPPDFNSVAQAVATAHSAWKAKEKGKMSKFKNYFGNLCQSLYDFKDVFAVLPTQDKYIVRPFIDKPQATTNHRKIAMAISDCLENLGEDISYWKRQLIIHSSNPHMKRYIASLYTLIFQLLVSIMFWFKSSVHRLTSAFDTNALEKLISGKTTKMQALAQRLENEGKLVTEAHVQKLVQSAEEKEGQNIDIARALERFLGEVEGRFLGRVESLVATSIQTSLRQEAKAILWDMHYSRSTHIPSPPLQLSEPPTSSSLSHSQHNVYTHAQLLASGLRLQKYAQNGLVEKLASRSKELQLHTEILTRIARWSKNPISASLWICGMHQAERPSRYTLTTAHLVLATQNAGIPVLSYFCQRRALSRPIVGGEEQEEDEHEDDEEERPAKSKVSMVVLSLIFQLVRLLPEVVTTQIDLSVSRFSSLAPTHSALPLAMSLLKDLLTFRPPLMFCFIDGLHLLNPTGMEKVEVEALREVLRILRFEGEVGAGTGITGRVERVAKTLFTTDGFCGILGGLRGESRLNVADFEGEGTVGRGVDFVETRARRVI</sequence>
<reference evidence="3 4" key="1">
    <citation type="journal article" date="2013" name="BMC Genomics">
        <title>Genomics-driven discovery of the pneumocandin biosynthetic gene cluster in the fungus Glarea lozoyensis.</title>
        <authorList>
            <person name="Chen L."/>
            <person name="Yue Q."/>
            <person name="Zhang X."/>
            <person name="Xiang M."/>
            <person name="Wang C."/>
            <person name="Li S."/>
            <person name="Che Y."/>
            <person name="Ortiz-Lopez F.J."/>
            <person name="Bills G.F."/>
            <person name="Liu X."/>
            <person name="An Z."/>
        </authorList>
    </citation>
    <scope>NUCLEOTIDE SEQUENCE [LARGE SCALE GENOMIC DNA]</scope>
    <source>
        <strain evidence="4">ATCC 20868 / MF5171</strain>
    </source>
</reference>
<dbReference type="Pfam" id="PF24809">
    <property type="entry name" value="DUF7708"/>
    <property type="match status" value="1"/>
</dbReference>
<dbReference type="GeneID" id="19469472"/>
<feature type="transmembrane region" description="Helical" evidence="1">
    <location>
        <begin position="215"/>
        <end position="234"/>
    </location>
</feature>
<dbReference type="OMA" id="RIARWSK"/>
<protein>
    <recommendedName>
        <fullName evidence="2">DUF7708 domain-containing protein</fullName>
    </recommendedName>
</protein>
<keyword evidence="1" id="KW-1133">Transmembrane helix</keyword>
<accession>S3DRZ1</accession>
<keyword evidence="1" id="KW-0472">Membrane</keyword>
<proteinExistence type="predicted"/>
<evidence type="ECO:0000259" key="2">
    <source>
        <dbReference type="Pfam" id="PF24809"/>
    </source>
</evidence>